<dbReference type="PROSITE" id="PS50005">
    <property type="entry name" value="TPR"/>
    <property type="match status" value="1"/>
</dbReference>
<evidence type="ECO:0000256" key="3">
    <source>
        <dbReference type="ARBA" id="ARBA00022777"/>
    </source>
</evidence>
<dbReference type="Pfam" id="PF00069">
    <property type="entry name" value="Pkinase"/>
    <property type="match status" value="1"/>
</dbReference>
<evidence type="ECO:0000259" key="8">
    <source>
        <dbReference type="PROSITE" id="PS50011"/>
    </source>
</evidence>
<feature type="compositionally biased region" description="Acidic residues" evidence="7">
    <location>
        <begin position="166"/>
        <end position="175"/>
    </location>
</feature>
<proteinExistence type="predicted"/>
<dbReference type="OrthoDB" id="5405194at2"/>
<dbReference type="Gene3D" id="1.25.40.10">
    <property type="entry name" value="Tetratricopeptide repeat domain"/>
    <property type="match status" value="1"/>
</dbReference>
<dbReference type="PANTHER" id="PTHR43289">
    <property type="entry name" value="MITOGEN-ACTIVATED PROTEIN KINASE KINASE KINASE 20-RELATED"/>
    <property type="match status" value="1"/>
</dbReference>
<dbReference type="CDD" id="cd14014">
    <property type="entry name" value="STKc_PknB_like"/>
    <property type="match status" value="1"/>
</dbReference>
<keyword evidence="1" id="KW-0808">Transferase</keyword>
<keyword evidence="2 6" id="KW-0547">Nucleotide-binding</keyword>
<evidence type="ECO:0000313" key="10">
    <source>
        <dbReference type="Proteomes" id="UP000199400"/>
    </source>
</evidence>
<dbReference type="SUPFAM" id="SSF48452">
    <property type="entry name" value="TPR-like"/>
    <property type="match status" value="2"/>
</dbReference>
<name>A0A1I2DFL4_9BACT</name>
<dbReference type="PROSITE" id="PS50011">
    <property type="entry name" value="PROTEIN_KINASE_DOM"/>
    <property type="match status" value="1"/>
</dbReference>
<dbReference type="SUPFAM" id="SSF56112">
    <property type="entry name" value="Protein kinase-like (PK-like)"/>
    <property type="match status" value="1"/>
</dbReference>
<dbReference type="GO" id="GO:0005524">
    <property type="term" value="F:ATP binding"/>
    <property type="evidence" value="ECO:0007669"/>
    <property type="project" value="UniProtKB-UniRule"/>
</dbReference>
<dbReference type="PANTHER" id="PTHR43289:SF6">
    <property type="entry name" value="SERINE_THREONINE-PROTEIN KINASE NEKL-3"/>
    <property type="match status" value="1"/>
</dbReference>
<dbReference type="PROSITE" id="PS00108">
    <property type="entry name" value="PROTEIN_KINASE_ST"/>
    <property type="match status" value="1"/>
</dbReference>
<dbReference type="InterPro" id="IPR000719">
    <property type="entry name" value="Prot_kinase_dom"/>
</dbReference>
<dbReference type="STRING" id="54.SAMN02745121_05561"/>
<keyword evidence="3 9" id="KW-0418">Kinase</keyword>
<dbReference type="Gene3D" id="3.30.200.20">
    <property type="entry name" value="Phosphorylase Kinase, domain 1"/>
    <property type="match status" value="1"/>
</dbReference>
<dbReference type="EMBL" id="FOMX01000019">
    <property type="protein sequence ID" value="SFE78973.1"/>
    <property type="molecule type" value="Genomic_DNA"/>
</dbReference>
<evidence type="ECO:0000256" key="1">
    <source>
        <dbReference type="ARBA" id="ARBA00022679"/>
    </source>
</evidence>
<gene>
    <name evidence="9" type="ORF">SAMN02745121_05561</name>
</gene>
<dbReference type="InterPro" id="IPR019734">
    <property type="entry name" value="TPR_rpt"/>
</dbReference>
<dbReference type="AlphaFoldDB" id="A0A1I2DFL4"/>
<evidence type="ECO:0000256" key="6">
    <source>
        <dbReference type="PROSITE-ProRule" id="PRU10141"/>
    </source>
</evidence>
<keyword evidence="10" id="KW-1185">Reference proteome</keyword>
<evidence type="ECO:0000256" key="4">
    <source>
        <dbReference type="ARBA" id="ARBA00022840"/>
    </source>
</evidence>
<dbReference type="Gene3D" id="1.10.510.10">
    <property type="entry name" value="Transferase(Phosphotransferase) domain 1"/>
    <property type="match status" value="1"/>
</dbReference>
<keyword evidence="9" id="KW-0723">Serine/threonine-protein kinase</keyword>
<feature type="region of interest" description="Disordered" evidence="7">
    <location>
        <begin position="163"/>
        <end position="194"/>
    </location>
</feature>
<dbReference type="RefSeq" id="WP_096328672.1">
    <property type="nucleotide sequence ID" value="NZ_FOMX01000019.1"/>
</dbReference>
<sequence length="828" mass="88708">MTDAQAHPTAIGPFVVLRKLGEGAMGVVYAGYDLALDRKVALKLVRPSLLDNESVRERMTREAQAMARLSHPHVVQVYQVGTHERSVYMAMEYIEGETLASWQRAQPRPWPAVLRTVCDAGRGLAAAHAAGLVHRDFKPDNVLVDAEGRARVVDFGLVQAGVGEEREGDDEETEEPVMQSTLPSGEVSGERSGGVRWSARLTRRGNTLGTPLYMSPEQHFGQPVGPWSDQYSFALTLYEALYGEHPFCADSWEGIRKQIRAGTVPPPSPGSPVPWRLFKVLQRGLAFRPEDRWPSLAAMIAALEHDPWRRPLAVMAVVGLLGVASAISYAAASRGQEAPRCQAVEHELAGVWDRERADAVAAAFAATQARFAADALERVTSRLDDYARSWTDASREVCEAHVAGSQTGRMIDLRSACLGRRKAHLTALVDVLAAADRDVVEHAVQAVAALPSIAACSDAEGLIGGTAPPDDPRTAARVEALRGKTARAAVLEVTGHFDRGLALAAEVRAEADAVGYGPTIAEAALVEGRLQVSAANPTAAEAALVRAIRLGIAHDLHAVAGEAAALRIFVLGVGLNRRAEAFAAEVFAEALVERAHDDGRLQALLSNNLGAVHDLQGDTDAARIYYERTIAGLKRRPGPPDPLIAITYNNLGGMYHDRGEFARAREYYELSMQLFTTILGDAHPFVAHALAGLGDADAAGGAPERAQVNYEQSLARMEAAYGPAHLYLLQPLTGLGRVHARLGRAADAEQAFVRAVAMADELELGHPLLAQALEGLGELAAKRGERGRAGSFYERAAEVWAANGDATAGERAVLRARDLRDGLAPSGQ</sequence>
<feature type="domain" description="Protein kinase" evidence="8">
    <location>
        <begin position="14"/>
        <end position="309"/>
    </location>
</feature>
<evidence type="ECO:0000256" key="5">
    <source>
        <dbReference type="PROSITE-ProRule" id="PRU00339"/>
    </source>
</evidence>
<dbReference type="PROSITE" id="PS00107">
    <property type="entry name" value="PROTEIN_KINASE_ATP"/>
    <property type="match status" value="1"/>
</dbReference>
<protein>
    <submittedName>
        <fullName evidence="9">Serine/threonine protein kinase</fullName>
    </submittedName>
</protein>
<evidence type="ECO:0000256" key="7">
    <source>
        <dbReference type="SAM" id="MobiDB-lite"/>
    </source>
</evidence>
<dbReference type="InterPro" id="IPR011009">
    <property type="entry name" value="Kinase-like_dom_sf"/>
</dbReference>
<dbReference type="InterPro" id="IPR011990">
    <property type="entry name" value="TPR-like_helical_dom_sf"/>
</dbReference>
<dbReference type="SMART" id="SM00028">
    <property type="entry name" value="TPR"/>
    <property type="match status" value="4"/>
</dbReference>
<dbReference type="GO" id="GO:0004674">
    <property type="term" value="F:protein serine/threonine kinase activity"/>
    <property type="evidence" value="ECO:0007669"/>
    <property type="project" value="UniProtKB-KW"/>
</dbReference>
<dbReference type="Proteomes" id="UP000199400">
    <property type="component" value="Unassembled WGS sequence"/>
</dbReference>
<accession>A0A1I2DFL4</accession>
<feature type="repeat" description="TPR" evidence="5">
    <location>
        <begin position="645"/>
        <end position="678"/>
    </location>
</feature>
<evidence type="ECO:0000313" key="9">
    <source>
        <dbReference type="EMBL" id="SFE78973.1"/>
    </source>
</evidence>
<organism evidence="9 10">
    <name type="scientific">Nannocystis exedens</name>
    <dbReference type="NCBI Taxonomy" id="54"/>
    <lineage>
        <taxon>Bacteria</taxon>
        <taxon>Pseudomonadati</taxon>
        <taxon>Myxococcota</taxon>
        <taxon>Polyangia</taxon>
        <taxon>Nannocystales</taxon>
        <taxon>Nannocystaceae</taxon>
        <taxon>Nannocystis</taxon>
    </lineage>
</organism>
<dbReference type="InterPro" id="IPR008271">
    <property type="entry name" value="Ser/Thr_kinase_AS"/>
</dbReference>
<feature type="binding site" evidence="6">
    <location>
        <position position="43"/>
    </location>
    <ligand>
        <name>ATP</name>
        <dbReference type="ChEBI" id="CHEBI:30616"/>
    </ligand>
</feature>
<evidence type="ECO:0000256" key="2">
    <source>
        <dbReference type="ARBA" id="ARBA00022741"/>
    </source>
</evidence>
<dbReference type="Pfam" id="PF13424">
    <property type="entry name" value="TPR_12"/>
    <property type="match status" value="2"/>
</dbReference>
<dbReference type="InterPro" id="IPR017441">
    <property type="entry name" value="Protein_kinase_ATP_BS"/>
</dbReference>
<keyword evidence="5" id="KW-0802">TPR repeat</keyword>
<reference evidence="10" key="1">
    <citation type="submission" date="2016-10" db="EMBL/GenBank/DDBJ databases">
        <authorList>
            <person name="Varghese N."/>
            <person name="Submissions S."/>
        </authorList>
    </citation>
    <scope>NUCLEOTIDE SEQUENCE [LARGE SCALE GENOMIC DNA]</scope>
    <source>
        <strain evidence="10">ATCC 25963</strain>
    </source>
</reference>
<keyword evidence="4 6" id="KW-0067">ATP-binding</keyword>